<accession>A0ABS4QNQ6</accession>
<dbReference type="RefSeq" id="WP_209896617.1">
    <property type="nucleotide sequence ID" value="NZ_JAGGMR010000001.1"/>
</dbReference>
<evidence type="ECO:0000313" key="2">
    <source>
        <dbReference type="Proteomes" id="UP001519325"/>
    </source>
</evidence>
<dbReference type="Proteomes" id="UP001519325">
    <property type="component" value="Unassembled WGS sequence"/>
</dbReference>
<keyword evidence="2" id="KW-1185">Reference proteome</keyword>
<sequence>MGRDAEDAAAFIFGFGPIRFWLRDTEPAAVDAARRAVVEALLPYEIDGAVRLRGPAWQFAATWPGV</sequence>
<evidence type="ECO:0000313" key="1">
    <source>
        <dbReference type="EMBL" id="MBP2193342.1"/>
    </source>
</evidence>
<protein>
    <submittedName>
        <fullName evidence="1">Uncharacterized protein</fullName>
    </submittedName>
</protein>
<reference evidence="1 2" key="1">
    <citation type="submission" date="2021-03" db="EMBL/GenBank/DDBJ databases">
        <title>Sequencing the genomes of 1000 actinobacteria strains.</title>
        <authorList>
            <person name="Klenk H.-P."/>
        </authorList>
    </citation>
    <scope>NUCLEOTIDE SEQUENCE [LARGE SCALE GENOMIC DNA]</scope>
    <source>
        <strain evidence="1 2">DSM 45516</strain>
    </source>
</reference>
<dbReference type="EMBL" id="JAGGMR010000001">
    <property type="protein sequence ID" value="MBP2193342.1"/>
    <property type="molecule type" value="Genomic_DNA"/>
</dbReference>
<name>A0ABS4QNQ6_9NOCA</name>
<organism evidence="1 2">
    <name type="scientific">Nocardia goodfellowii</name>
    <dbReference type="NCBI Taxonomy" id="882446"/>
    <lineage>
        <taxon>Bacteria</taxon>
        <taxon>Bacillati</taxon>
        <taxon>Actinomycetota</taxon>
        <taxon>Actinomycetes</taxon>
        <taxon>Mycobacteriales</taxon>
        <taxon>Nocardiaceae</taxon>
        <taxon>Nocardia</taxon>
    </lineage>
</organism>
<gene>
    <name evidence="1" type="ORF">BJ987_006243</name>
</gene>
<proteinExistence type="predicted"/>
<comment type="caution">
    <text evidence="1">The sequence shown here is derived from an EMBL/GenBank/DDBJ whole genome shotgun (WGS) entry which is preliminary data.</text>
</comment>